<reference evidence="8" key="1">
    <citation type="journal article" date="2012" name="Science">
        <title>The Paleozoic origin of enzymatic lignin decomposition reconstructed from 31 fungal genomes.</title>
        <authorList>
            <person name="Floudas D."/>
            <person name="Binder M."/>
            <person name="Riley R."/>
            <person name="Barry K."/>
            <person name="Blanchette R.A."/>
            <person name="Henrissat B."/>
            <person name="Martinez A.T."/>
            <person name="Otillar R."/>
            <person name="Spatafora J.W."/>
            <person name="Yadav J.S."/>
            <person name="Aerts A."/>
            <person name="Benoit I."/>
            <person name="Boyd A."/>
            <person name="Carlson A."/>
            <person name="Copeland A."/>
            <person name="Coutinho P.M."/>
            <person name="de Vries R.P."/>
            <person name="Ferreira P."/>
            <person name="Findley K."/>
            <person name="Foster B."/>
            <person name="Gaskell J."/>
            <person name="Glotzer D."/>
            <person name="Gorecki P."/>
            <person name="Heitman J."/>
            <person name="Hesse C."/>
            <person name="Hori C."/>
            <person name="Igarashi K."/>
            <person name="Jurgens J.A."/>
            <person name="Kallen N."/>
            <person name="Kersten P."/>
            <person name="Kohler A."/>
            <person name="Kuees U."/>
            <person name="Kumar T.K.A."/>
            <person name="Kuo A."/>
            <person name="LaButti K."/>
            <person name="Larrondo L.F."/>
            <person name="Lindquist E."/>
            <person name="Ling A."/>
            <person name="Lombard V."/>
            <person name="Lucas S."/>
            <person name="Lundell T."/>
            <person name="Martin R."/>
            <person name="McLaughlin D.J."/>
            <person name="Morgenstern I."/>
            <person name="Morin E."/>
            <person name="Murat C."/>
            <person name="Nagy L.G."/>
            <person name="Nolan M."/>
            <person name="Ohm R.A."/>
            <person name="Patyshakuliyeva A."/>
            <person name="Rokas A."/>
            <person name="Ruiz-Duenas F.J."/>
            <person name="Sabat G."/>
            <person name="Salamov A."/>
            <person name="Samejima M."/>
            <person name="Schmutz J."/>
            <person name="Slot J.C."/>
            <person name="St John F."/>
            <person name="Stenlid J."/>
            <person name="Sun H."/>
            <person name="Sun S."/>
            <person name="Syed K."/>
            <person name="Tsang A."/>
            <person name="Wiebenga A."/>
            <person name="Young D."/>
            <person name="Pisabarro A."/>
            <person name="Eastwood D.C."/>
            <person name="Martin F."/>
            <person name="Cullen D."/>
            <person name="Grigoriev I.V."/>
            <person name="Hibbett D.S."/>
        </authorList>
    </citation>
    <scope>NUCLEOTIDE SEQUENCE [LARGE SCALE GENOMIC DNA]</scope>
    <source>
        <strain evidence="8">TFB10046</strain>
    </source>
</reference>
<dbReference type="Gene3D" id="3.40.462.20">
    <property type="match status" value="1"/>
</dbReference>
<proteinExistence type="inferred from homology"/>
<dbReference type="InterPro" id="IPR016167">
    <property type="entry name" value="FAD-bd_PCMH_sub1"/>
</dbReference>
<dbReference type="AlphaFoldDB" id="J0DB01"/>
<dbReference type="PANTHER" id="PTHR42973">
    <property type="entry name" value="BINDING OXIDOREDUCTASE, PUTATIVE (AFU_ORTHOLOGUE AFUA_1G17690)-RELATED"/>
    <property type="match status" value="1"/>
</dbReference>
<keyword evidence="8" id="KW-1185">Reference proteome</keyword>
<sequence>MRHTFNLLTLTLPLAARASFEYLSVCKEIARSVSDASDVFYPGSFKFAKDVHHWASSSSAWSACSVEPGTAADVGIILKIVGKQRASFAVKGGGHASNPGFSSTSGVHIAMYRFNDVDYDAAAGTATVGAGLIWDDVYAALEPHGVNVVGGRVTGVGVAGFTLGGGYSWLSNQYGLTVDTVVAYELVTPDGTVRTVTADDTDMFWALKGGGNNFGIVTKFTLKTFPQGQVWGGLITYTADKLAAVKDAVVQFNAVNDTKAAVISAFNFLLGAPGVSQLIFYDGPTPPPGTFDMFTSIPHFTKDVSTRSFLSLVKSSPANITQGTRAIFNTVTVPDYTTDLMSAIVNETVKWGKSLAWDTGLFISYDVEPFARGYLQRERTSDSAFPPDRAAGVPLNIYYAWAFSGADDIMQDAARSSAARLQALVGNAKLPRYPNYAIMGTPLADMYGSNVDRLRSIAQNVDPEGVMSLAGGFKF</sequence>
<accession>J0DB01</accession>
<dbReference type="InterPro" id="IPR050416">
    <property type="entry name" value="FAD-linked_Oxidoreductase"/>
</dbReference>
<dbReference type="InterPro" id="IPR016166">
    <property type="entry name" value="FAD-bd_PCMH"/>
</dbReference>
<dbReference type="InterPro" id="IPR006094">
    <property type="entry name" value="Oxid_FAD_bind_N"/>
</dbReference>
<comment type="similarity">
    <text evidence="1">Belongs to the oxygen-dependent FAD-linked oxidoreductase family.</text>
</comment>
<keyword evidence="2" id="KW-0285">Flavoprotein</keyword>
<evidence type="ECO:0000313" key="8">
    <source>
        <dbReference type="Proteomes" id="UP000006514"/>
    </source>
</evidence>
<evidence type="ECO:0000256" key="3">
    <source>
        <dbReference type="ARBA" id="ARBA00022827"/>
    </source>
</evidence>
<gene>
    <name evidence="7" type="ORF">AURDEDRAFT_116748</name>
</gene>
<dbReference type="InterPro" id="IPR016169">
    <property type="entry name" value="FAD-bd_PCMH_sub2"/>
</dbReference>
<dbReference type="EMBL" id="JH687837">
    <property type="protein sequence ID" value="EJD37670.1"/>
    <property type="molecule type" value="Genomic_DNA"/>
</dbReference>
<feature type="domain" description="FAD-binding PCMH-type" evidence="6">
    <location>
        <begin position="54"/>
        <end position="227"/>
    </location>
</feature>
<feature type="chain" id="PRO_5003732695" evidence="5">
    <location>
        <begin position="19"/>
        <end position="475"/>
    </location>
</feature>
<dbReference type="OrthoDB" id="2151789at2759"/>
<dbReference type="OMA" id="HTSNPGF"/>
<evidence type="ECO:0000256" key="2">
    <source>
        <dbReference type="ARBA" id="ARBA00022630"/>
    </source>
</evidence>
<evidence type="ECO:0000259" key="6">
    <source>
        <dbReference type="PROSITE" id="PS51387"/>
    </source>
</evidence>
<dbReference type="InterPro" id="IPR036318">
    <property type="entry name" value="FAD-bd_PCMH-like_sf"/>
</dbReference>
<keyword evidence="3" id="KW-0274">FAD</keyword>
<feature type="signal peptide" evidence="5">
    <location>
        <begin position="1"/>
        <end position="18"/>
    </location>
</feature>
<dbReference type="Gene3D" id="3.30.43.10">
    <property type="entry name" value="Uridine Diphospho-n-acetylenolpyruvylglucosamine Reductase, domain 2"/>
    <property type="match status" value="1"/>
</dbReference>
<keyword evidence="5" id="KW-0732">Signal</keyword>
<dbReference type="Gene3D" id="3.30.465.10">
    <property type="match status" value="1"/>
</dbReference>
<evidence type="ECO:0000256" key="1">
    <source>
        <dbReference type="ARBA" id="ARBA00005466"/>
    </source>
</evidence>
<dbReference type="KEGG" id="adl:AURDEDRAFT_116748"/>
<dbReference type="eggNOG" id="ENOG502RZAG">
    <property type="taxonomic scope" value="Eukaryota"/>
</dbReference>
<name>J0DB01_AURST</name>
<dbReference type="SUPFAM" id="SSF56176">
    <property type="entry name" value="FAD-binding/transporter-associated domain-like"/>
    <property type="match status" value="1"/>
</dbReference>
<dbReference type="Pfam" id="PF01565">
    <property type="entry name" value="FAD_binding_4"/>
    <property type="match status" value="1"/>
</dbReference>
<dbReference type="GO" id="GO:0016491">
    <property type="term" value="F:oxidoreductase activity"/>
    <property type="evidence" value="ECO:0007669"/>
    <property type="project" value="UniProtKB-KW"/>
</dbReference>
<organism evidence="7 8">
    <name type="scientific">Auricularia subglabra (strain TFB-10046 / SS5)</name>
    <name type="common">White-rot fungus</name>
    <name type="synonym">Auricularia delicata (strain TFB10046)</name>
    <dbReference type="NCBI Taxonomy" id="717982"/>
    <lineage>
        <taxon>Eukaryota</taxon>
        <taxon>Fungi</taxon>
        <taxon>Dikarya</taxon>
        <taxon>Basidiomycota</taxon>
        <taxon>Agaricomycotina</taxon>
        <taxon>Agaricomycetes</taxon>
        <taxon>Auriculariales</taxon>
        <taxon>Auriculariaceae</taxon>
        <taxon>Auricularia</taxon>
    </lineage>
</organism>
<dbReference type="InParanoid" id="J0DB01"/>
<protein>
    <submittedName>
        <fullName evidence="7">FAD-binding domain-containing protein</fullName>
    </submittedName>
</protein>
<dbReference type="GO" id="GO:0071949">
    <property type="term" value="F:FAD binding"/>
    <property type="evidence" value="ECO:0007669"/>
    <property type="project" value="InterPro"/>
</dbReference>
<keyword evidence="4" id="KW-0560">Oxidoreductase</keyword>
<dbReference type="PANTHER" id="PTHR42973:SF13">
    <property type="entry name" value="FAD-BINDING PCMH-TYPE DOMAIN-CONTAINING PROTEIN"/>
    <property type="match status" value="1"/>
</dbReference>
<dbReference type="PROSITE" id="PS51387">
    <property type="entry name" value="FAD_PCMH"/>
    <property type="match status" value="1"/>
</dbReference>
<evidence type="ECO:0000256" key="5">
    <source>
        <dbReference type="SAM" id="SignalP"/>
    </source>
</evidence>
<dbReference type="Proteomes" id="UP000006514">
    <property type="component" value="Unassembled WGS sequence"/>
</dbReference>
<evidence type="ECO:0000313" key="7">
    <source>
        <dbReference type="EMBL" id="EJD37670.1"/>
    </source>
</evidence>
<evidence type="ECO:0000256" key="4">
    <source>
        <dbReference type="ARBA" id="ARBA00023002"/>
    </source>
</evidence>